<feature type="transmembrane region" description="Helical" evidence="17">
    <location>
        <begin position="90"/>
        <end position="111"/>
    </location>
</feature>
<dbReference type="AlphaFoldDB" id="A0A7W6D386"/>
<evidence type="ECO:0000256" key="14">
    <source>
        <dbReference type="ARBA" id="ARBA00048294"/>
    </source>
</evidence>
<keyword evidence="7" id="KW-0479">Metal-binding</keyword>
<dbReference type="GO" id="GO:0005886">
    <property type="term" value="C:plasma membrane"/>
    <property type="evidence" value="ECO:0007669"/>
    <property type="project" value="UniProtKB-SubCell"/>
</dbReference>
<dbReference type="GO" id="GO:0009055">
    <property type="term" value="F:electron transfer activity"/>
    <property type="evidence" value="ECO:0007669"/>
    <property type="project" value="TreeGrafter"/>
</dbReference>
<evidence type="ECO:0000256" key="9">
    <source>
        <dbReference type="ARBA" id="ARBA00022989"/>
    </source>
</evidence>
<keyword evidence="8" id="KW-0249">Electron transport</keyword>
<feature type="domain" description="NarG-like" evidence="18">
    <location>
        <begin position="6"/>
        <end position="227"/>
    </location>
</feature>
<evidence type="ECO:0000256" key="3">
    <source>
        <dbReference type="ARBA" id="ARBA00022448"/>
    </source>
</evidence>
<dbReference type="Gene3D" id="1.20.950.20">
    <property type="entry name" value="Transmembrane di-heme cytochromes, Chain C"/>
    <property type="match status" value="1"/>
</dbReference>
<keyword evidence="4" id="KW-1003">Cell membrane</keyword>
<keyword evidence="20" id="KW-1185">Reference proteome</keyword>
<keyword evidence="11 16" id="KW-0408">Iron</keyword>
<dbReference type="EC" id="1.7.5.1" evidence="2"/>
<protein>
    <recommendedName>
        <fullName evidence="2">nitrate reductase (quinone)</fullName>
        <ecNumber evidence="2">1.7.5.1</ecNumber>
    </recommendedName>
</protein>
<dbReference type="PANTHER" id="PTHR30598">
    <property type="entry name" value="NITRATE REDUCTASE PRIVATE CHAPERONE, REDOX ENZYME MATURATION PROTEIN REMP FAMILY"/>
    <property type="match status" value="1"/>
</dbReference>
<proteinExistence type="predicted"/>
<comment type="subcellular location">
    <subcellularLocation>
        <location evidence="1">Cell membrane</location>
        <topology evidence="1">Multi-pass membrane protein</topology>
    </subcellularLocation>
</comment>
<feature type="transmembrane region" description="Helical" evidence="17">
    <location>
        <begin position="12"/>
        <end position="29"/>
    </location>
</feature>
<feature type="binding site" description="axial binding residue" evidence="16">
    <location>
        <position position="189"/>
    </location>
    <ligand>
        <name>heme b</name>
        <dbReference type="ChEBI" id="CHEBI:60344"/>
        <label>1</label>
    </ligand>
    <ligandPart>
        <name>Fe</name>
        <dbReference type="ChEBI" id="CHEBI:18248"/>
    </ligandPart>
</feature>
<dbReference type="RefSeq" id="WP_183393272.1">
    <property type="nucleotide sequence ID" value="NZ_JACIDR010000001.1"/>
</dbReference>
<evidence type="ECO:0000256" key="8">
    <source>
        <dbReference type="ARBA" id="ARBA00022982"/>
    </source>
</evidence>
<dbReference type="GO" id="GO:0020037">
    <property type="term" value="F:heme binding"/>
    <property type="evidence" value="ECO:0007669"/>
    <property type="project" value="TreeGrafter"/>
</dbReference>
<feature type="transmembrane region" description="Helical" evidence="17">
    <location>
        <begin position="50"/>
        <end position="78"/>
    </location>
</feature>
<feature type="binding site" description="axial binding residue" evidence="16">
    <location>
        <position position="67"/>
    </location>
    <ligand>
        <name>heme b</name>
        <dbReference type="ChEBI" id="CHEBI:60344"/>
        <label>1</label>
    </ligand>
    <ligandPart>
        <name>Fe</name>
        <dbReference type="ChEBI" id="CHEBI:18248"/>
    </ligandPart>
</feature>
<dbReference type="GO" id="GO:0019645">
    <property type="term" value="P:anaerobic electron transport chain"/>
    <property type="evidence" value="ECO:0007669"/>
    <property type="project" value="TreeGrafter"/>
</dbReference>
<feature type="transmembrane region" description="Helical" evidence="17">
    <location>
        <begin position="131"/>
        <end position="150"/>
    </location>
</feature>
<sequence>MWETVNYLLFGWYPYLAVTVLVFGSILRFDRAQYSWRSESSQFLRRKQMLVGSNLFHLGILVILVGHFVGLLTPIAVFEQFGISHTAKQVMAIAVGGIAGIAALIGCSLLLHRRLFDARIRRSSSIGDILVLTLIWVQLIVGIGSFYWTFQALDGHEMVRFMGWAQGLLTFKPDASNLLMETALVYRLHIVIGLTIFLITPFTRLVHVFSAPIWYLFRPGYQVVRSRRGPSQPVQDPFGGAVSGAVSIGRAQAESAQ</sequence>
<dbReference type="InterPro" id="IPR036197">
    <property type="entry name" value="NarG-like_sf"/>
</dbReference>
<feature type="binding site" description="axial binding residue" evidence="16">
    <location>
        <position position="57"/>
    </location>
    <ligand>
        <name>heme b</name>
        <dbReference type="ChEBI" id="CHEBI:60344"/>
        <label>1</label>
    </ligand>
    <ligandPart>
        <name>Fe</name>
        <dbReference type="ChEBI" id="CHEBI:18248"/>
    </ligandPart>
</feature>
<keyword evidence="9 17" id="KW-1133">Transmembrane helix</keyword>
<evidence type="ECO:0000256" key="10">
    <source>
        <dbReference type="ARBA" id="ARBA00023002"/>
    </source>
</evidence>
<dbReference type="GO" id="GO:0009325">
    <property type="term" value="C:nitrate reductase complex"/>
    <property type="evidence" value="ECO:0007669"/>
    <property type="project" value="InterPro"/>
</dbReference>
<feature type="binding site" description="axial binding residue" evidence="16">
    <location>
        <position position="207"/>
    </location>
    <ligand>
        <name>heme b</name>
        <dbReference type="ChEBI" id="CHEBI:60344"/>
        <label>1</label>
    </ligand>
    <ligandPart>
        <name>Fe</name>
        <dbReference type="ChEBI" id="CHEBI:18248"/>
    </ligandPart>
</feature>
<evidence type="ECO:0000256" key="5">
    <source>
        <dbReference type="ARBA" id="ARBA00022617"/>
    </source>
</evidence>
<evidence type="ECO:0000256" key="11">
    <source>
        <dbReference type="ARBA" id="ARBA00023004"/>
    </source>
</evidence>
<keyword evidence="13 17" id="KW-0472">Membrane</keyword>
<accession>A0A7W6D386</accession>
<organism evidence="19 20">
    <name type="scientific">Hansschlegelia beijingensis</name>
    <dbReference type="NCBI Taxonomy" id="1133344"/>
    <lineage>
        <taxon>Bacteria</taxon>
        <taxon>Pseudomonadati</taxon>
        <taxon>Pseudomonadota</taxon>
        <taxon>Alphaproteobacteria</taxon>
        <taxon>Hyphomicrobiales</taxon>
        <taxon>Methylopilaceae</taxon>
        <taxon>Hansschlegelia</taxon>
    </lineage>
</organism>
<keyword evidence="10 19" id="KW-0560">Oxidoreductase</keyword>
<comment type="catalytic activity">
    <reaction evidence="14">
        <text>nitrate + a quinol = a quinone + nitrite + H2O</text>
        <dbReference type="Rhea" id="RHEA:56144"/>
        <dbReference type="ChEBI" id="CHEBI:15377"/>
        <dbReference type="ChEBI" id="CHEBI:16301"/>
        <dbReference type="ChEBI" id="CHEBI:17632"/>
        <dbReference type="ChEBI" id="CHEBI:24646"/>
        <dbReference type="ChEBI" id="CHEBI:132124"/>
        <dbReference type="EC" id="1.7.5.1"/>
    </reaction>
</comment>
<dbReference type="FunFam" id="1.20.950.20:FF:000001">
    <property type="entry name" value="Respiratory nitrate reductase subunit gamma"/>
    <property type="match status" value="1"/>
</dbReference>
<evidence type="ECO:0000256" key="16">
    <source>
        <dbReference type="PIRSR" id="PIRSR603816-1"/>
    </source>
</evidence>
<feature type="transmembrane region" description="Helical" evidence="17">
    <location>
        <begin position="188"/>
        <end position="217"/>
    </location>
</feature>
<dbReference type="InterPro" id="IPR023234">
    <property type="entry name" value="NarG-like_domain"/>
</dbReference>
<keyword evidence="6 17" id="KW-0812">Transmembrane</keyword>
<dbReference type="NCBIfam" id="TIGR00351">
    <property type="entry name" value="narI"/>
    <property type="match status" value="1"/>
</dbReference>
<dbReference type="GO" id="GO:0046872">
    <property type="term" value="F:metal ion binding"/>
    <property type="evidence" value="ECO:0007669"/>
    <property type="project" value="UniProtKB-KW"/>
</dbReference>
<dbReference type="Proteomes" id="UP000528964">
    <property type="component" value="Unassembled WGS sequence"/>
</dbReference>
<comment type="caution">
    <text evidence="19">The sequence shown here is derived from an EMBL/GenBank/DDBJ whole genome shotgun (WGS) entry which is preliminary data.</text>
</comment>
<evidence type="ECO:0000256" key="7">
    <source>
        <dbReference type="ARBA" id="ARBA00022723"/>
    </source>
</evidence>
<reference evidence="19 20" key="1">
    <citation type="submission" date="2020-08" db="EMBL/GenBank/DDBJ databases">
        <title>Genomic Encyclopedia of Type Strains, Phase IV (KMG-IV): sequencing the most valuable type-strain genomes for metagenomic binning, comparative biology and taxonomic classification.</title>
        <authorList>
            <person name="Goeker M."/>
        </authorList>
    </citation>
    <scope>NUCLEOTIDE SEQUENCE [LARGE SCALE GENOMIC DNA]</scope>
    <source>
        <strain evidence="19 20">DSM 25481</strain>
    </source>
</reference>
<dbReference type="InterPro" id="IPR051936">
    <property type="entry name" value="Heme-iron_electron_transfer"/>
</dbReference>
<evidence type="ECO:0000256" key="1">
    <source>
        <dbReference type="ARBA" id="ARBA00004651"/>
    </source>
</evidence>
<dbReference type="GO" id="GO:0160182">
    <property type="term" value="F:nitrate reductase (quinone) activity"/>
    <property type="evidence" value="ECO:0007669"/>
    <property type="project" value="UniProtKB-EC"/>
</dbReference>
<evidence type="ECO:0000313" key="19">
    <source>
        <dbReference type="EMBL" id="MBB3971384.1"/>
    </source>
</evidence>
<evidence type="ECO:0000256" key="2">
    <source>
        <dbReference type="ARBA" id="ARBA00012500"/>
    </source>
</evidence>
<evidence type="ECO:0000256" key="17">
    <source>
        <dbReference type="SAM" id="Phobius"/>
    </source>
</evidence>
<gene>
    <name evidence="19" type="ORF">GGR24_000017</name>
</gene>
<dbReference type="GO" id="GO:0042128">
    <property type="term" value="P:nitrate assimilation"/>
    <property type="evidence" value="ECO:0007669"/>
    <property type="project" value="UniProtKB-KW"/>
</dbReference>
<evidence type="ECO:0000259" key="18">
    <source>
        <dbReference type="Pfam" id="PF02665"/>
    </source>
</evidence>
<comment type="subunit">
    <text evidence="15">Dimer of heterotrimers each composed of an alpha, a beta and a gamma chain. Alpha and beta are catalytic chains; gamma chains are involved in binding the enzyme complex to the cytoplasmic membrane.</text>
</comment>
<evidence type="ECO:0000313" key="20">
    <source>
        <dbReference type="Proteomes" id="UP000528964"/>
    </source>
</evidence>
<name>A0A7W6D386_9HYPH</name>
<evidence type="ECO:0000256" key="12">
    <source>
        <dbReference type="ARBA" id="ARBA00023063"/>
    </source>
</evidence>
<keyword evidence="3" id="KW-0813">Transport</keyword>
<dbReference type="Pfam" id="PF02665">
    <property type="entry name" value="Nitrate_red_gam"/>
    <property type="match status" value="1"/>
</dbReference>
<evidence type="ECO:0000256" key="15">
    <source>
        <dbReference type="ARBA" id="ARBA00063882"/>
    </source>
</evidence>
<dbReference type="SUPFAM" id="SSF103501">
    <property type="entry name" value="Respiratory nitrate reductase 1 gamma chain"/>
    <property type="match status" value="1"/>
</dbReference>
<keyword evidence="12" id="KW-0534">Nitrate assimilation</keyword>
<keyword evidence="5 16" id="KW-0349">Heme</keyword>
<dbReference type="EMBL" id="JACIDR010000001">
    <property type="protein sequence ID" value="MBB3971384.1"/>
    <property type="molecule type" value="Genomic_DNA"/>
</dbReference>
<dbReference type="PANTHER" id="PTHR30598:SF3">
    <property type="entry name" value="RESPIRATORY NITRATE REDUCTASE 1 GAMMA CHAIN"/>
    <property type="match status" value="1"/>
</dbReference>
<evidence type="ECO:0000256" key="6">
    <source>
        <dbReference type="ARBA" id="ARBA00022692"/>
    </source>
</evidence>
<evidence type="ECO:0000256" key="4">
    <source>
        <dbReference type="ARBA" id="ARBA00022475"/>
    </source>
</evidence>
<dbReference type="InterPro" id="IPR003816">
    <property type="entry name" value="Nitrate_red_gam"/>
</dbReference>
<evidence type="ECO:0000256" key="13">
    <source>
        <dbReference type="ARBA" id="ARBA00023136"/>
    </source>
</evidence>